<proteinExistence type="predicted"/>
<dbReference type="PANTHER" id="PTHR30231:SF42">
    <property type="entry name" value="EXONUCLEASE"/>
    <property type="match status" value="1"/>
</dbReference>
<dbReference type="RefSeq" id="WP_078755907.1">
    <property type="nucleotide sequence ID" value="NZ_FUWO01000008.1"/>
</dbReference>
<dbReference type="PANTHER" id="PTHR30231">
    <property type="entry name" value="DNA POLYMERASE III SUBUNIT EPSILON"/>
    <property type="match status" value="1"/>
</dbReference>
<dbReference type="GO" id="GO:0005829">
    <property type="term" value="C:cytosol"/>
    <property type="evidence" value="ECO:0007669"/>
    <property type="project" value="TreeGrafter"/>
</dbReference>
<dbReference type="GO" id="GO:0008408">
    <property type="term" value="F:3'-5' exonuclease activity"/>
    <property type="evidence" value="ECO:0007669"/>
    <property type="project" value="TreeGrafter"/>
</dbReference>
<dbReference type="Gene3D" id="3.40.50.10190">
    <property type="entry name" value="BRCT domain"/>
    <property type="match status" value="1"/>
</dbReference>
<dbReference type="STRING" id="1121925.SAMN02746011_01155"/>
<organism evidence="2 3">
    <name type="scientific">Globicatella sulfidifaciens DSM 15739</name>
    <dbReference type="NCBI Taxonomy" id="1121925"/>
    <lineage>
        <taxon>Bacteria</taxon>
        <taxon>Bacillati</taxon>
        <taxon>Bacillota</taxon>
        <taxon>Bacilli</taxon>
        <taxon>Lactobacillales</taxon>
        <taxon>Aerococcaceae</taxon>
        <taxon>Globicatella</taxon>
    </lineage>
</organism>
<evidence type="ECO:0000259" key="1">
    <source>
        <dbReference type="SMART" id="SM00479"/>
    </source>
</evidence>
<dbReference type="InterPro" id="IPR036420">
    <property type="entry name" value="BRCT_dom_sf"/>
</dbReference>
<dbReference type="CDD" id="cd17748">
    <property type="entry name" value="BRCT_DNA_ligase_like"/>
    <property type="match status" value="1"/>
</dbReference>
<evidence type="ECO:0000313" key="3">
    <source>
        <dbReference type="Proteomes" id="UP000189941"/>
    </source>
</evidence>
<dbReference type="OrthoDB" id="9803913at2"/>
<dbReference type="Pfam" id="PF00929">
    <property type="entry name" value="RNase_T"/>
    <property type="match status" value="1"/>
</dbReference>
<keyword evidence="3" id="KW-1185">Reference proteome</keyword>
<dbReference type="Proteomes" id="UP000189941">
    <property type="component" value="Unassembled WGS sequence"/>
</dbReference>
<dbReference type="SUPFAM" id="SSF52113">
    <property type="entry name" value="BRCT domain"/>
    <property type="match status" value="1"/>
</dbReference>
<protein>
    <submittedName>
        <fullName evidence="2">DNA polymerase-3 subunit epsilon</fullName>
    </submittedName>
</protein>
<name>A0A1T4LNL8_9LACT</name>
<dbReference type="SUPFAM" id="SSF53098">
    <property type="entry name" value="Ribonuclease H-like"/>
    <property type="match status" value="1"/>
</dbReference>
<reference evidence="3" key="1">
    <citation type="submission" date="2017-02" db="EMBL/GenBank/DDBJ databases">
        <authorList>
            <person name="Varghese N."/>
            <person name="Submissions S."/>
        </authorList>
    </citation>
    <scope>NUCLEOTIDE SEQUENCE [LARGE SCALE GENOMIC DNA]</scope>
    <source>
        <strain evidence="3">DSM 15739</strain>
    </source>
</reference>
<dbReference type="Gene3D" id="3.30.420.10">
    <property type="entry name" value="Ribonuclease H-like superfamily/Ribonuclease H"/>
    <property type="match status" value="1"/>
</dbReference>
<dbReference type="InterPro" id="IPR013520">
    <property type="entry name" value="Ribonucl_H"/>
</dbReference>
<dbReference type="InterPro" id="IPR036397">
    <property type="entry name" value="RNaseH_sf"/>
</dbReference>
<evidence type="ECO:0000313" key="2">
    <source>
        <dbReference type="EMBL" id="SJZ56226.1"/>
    </source>
</evidence>
<accession>A0A1T4LNL8</accession>
<dbReference type="AlphaFoldDB" id="A0A1T4LNL8"/>
<gene>
    <name evidence="2" type="ORF">SAMN02746011_01155</name>
</gene>
<feature type="domain" description="Exonuclease" evidence="1">
    <location>
        <begin position="9"/>
        <end position="172"/>
    </location>
</feature>
<sequence>MIELPKQFDCCVIDFETATHYNNSACSIGMAFIKDLEIVERFYSLIQPPGNRYAQSNIRVHGITSKETATAPTFDEVWPQIESKIISTRYISAYNSQFDMGVLLESARYYGIEVPEFKTFDAMFFNPSYRNQTMKLSALARQFGFTFEAHNAMADAEVTAKILIETMKEYRTDDFDEFLKRYQIFVKPISRFNTTTANHFKPKFQKFKKALKITDINQVPPKEEFSGHWLQDKNVVLTGEFETGKDELMMKVRYHGAILKSTVSKTTDVLIEGWQDPKYQDENGLVEKQRKARQLVEEGHPIMILSEADILEQM</sequence>
<dbReference type="GO" id="GO:0003676">
    <property type="term" value="F:nucleic acid binding"/>
    <property type="evidence" value="ECO:0007669"/>
    <property type="project" value="InterPro"/>
</dbReference>
<dbReference type="InterPro" id="IPR012337">
    <property type="entry name" value="RNaseH-like_sf"/>
</dbReference>
<dbReference type="SMART" id="SM00479">
    <property type="entry name" value="EXOIII"/>
    <property type="match status" value="1"/>
</dbReference>
<dbReference type="EMBL" id="FUWO01000008">
    <property type="protein sequence ID" value="SJZ56226.1"/>
    <property type="molecule type" value="Genomic_DNA"/>
</dbReference>